<keyword evidence="1" id="KW-0540">Nuclease</keyword>
<evidence type="ECO:0000313" key="3">
    <source>
        <dbReference type="EMBL" id="GFS06836.1"/>
    </source>
</evidence>
<feature type="region of interest" description="Disordered" evidence="2">
    <location>
        <begin position="18"/>
        <end position="57"/>
    </location>
</feature>
<name>A0AAV4ICM8_9GAST</name>
<comment type="caution">
    <text evidence="3">The sequence shown here is derived from an EMBL/GenBank/DDBJ whole genome shotgun (WGS) entry which is preliminary data.</text>
</comment>
<evidence type="ECO:0000256" key="2">
    <source>
        <dbReference type="SAM" id="MobiDB-lite"/>
    </source>
</evidence>
<dbReference type="PANTHER" id="PTHR11046">
    <property type="entry name" value="OLIGORIBONUCLEASE, MITOCHONDRIAL"/>
    <property type="match status" value="1"/>
</dbReference>
<reference evidence="3 4" key="1">
    <citation type="journal article" date="2021" name="Elife">
        <title>Chloroplast acquisition without the gene transfer in kleptoplastic sea slugs, Plakobranchus ocellatus.</title>
        <authorList>
            <person name="Maeda T."/>
            <person name="Takahashi S."/>
            <person name="Yoshida T."/>
            <person name="Shimamura S."/>
            <person name="Takaki Y."/>
            <person name="Nagai Y."/>
            <person name="Toyoda A."/>
            <person name="Suzuki Y."/>
            <person name="Arimoto A."/>
            <person name="Ishii H."/>
            <person name="Satoh N."/>
            <person name="Nishiyama T."/>
            <person name="Hasebe M."/>
            <person name="Maruyama T."/>
            <person name="Minagawa J."/>
            <person name="Obokata J."/>
            <person name="Shigenobu S."/>
        </authorList>
    </citation>
    <scope>NUCLEOTIDE SEQUENCE [LARGE SCALE GENOMIC DNA]</scope>
</reference>
<gene>
    <name evidence="3" type="ORF">ElyMa_002974600</name>
</gene>
<feature type="compositionally biased region" description="Basic and acidic residues" evidence="2">
    <location>
        <begin position="27"/>
        <end position="56"/>
    </location>
</feature>
<organism evidence="3 4">
    <name type="scientific">Elysia marginata</name>
    <dbReference type="NCBI Taxonomy" id="1093978"/>
    <lineage>
        <taxon>Eukaryota</taxon>
        <taxon>Metazoa</taxon>
        <taxon>Spiralia</taxon>
        <taxon>Lophotrochozoa</taxon>
        <taxon>Mollusca</taxon>
        <taxon>Gastropoda</taxon>
        <taxon>Heterobranchia</taxon>
        <taxon>Euthyneura</taxon>
        <taxon>Panpulmonata</taxon>
        <taxon>Sacoglossa</taxon>
        <taxon>Placobranchoidea</taxon>
        <taxon>Plakobranchidae</taxon>
        <taxon>Elysia</taxon>
    </lineage>
</organism>
<dbReference type="Proteomes" id="UP000762676">
    <property type="component" value="Unassembled WGS sequence"/>
</dbReference>
<protein>
    <submittedName>
        <fullName evidence="3">Uncharacterized protein</fullName>
    </submittedName>
</protein>
<keyword evidence="1" id="KW-0378">Hydrolase</keyword>
<sequence length="351" mass="39598">MKNLSLQTKNCQLKSKVRKLKRKLRDRGKEPKGRKANEKSNARVEEEQKEDNRAEPEIEEFQDNILEVVTRRVDGFTTQTRFCELELAGSEAATARIGPVMETVSELCGVKLTSVPSRSACQMIIDGGQALAQAFIREKVLKRSLHFGIHKDGTTRNKRKILDTSLTTDSGLGYFLGWSAVASETGEAIAQETKKKLDEVSESAAETKDGVTVEILNKLEFYMNDRAASERKSNGLLDEWRDDMLKEYGEGAPQVQHLYCAAYVLLGFHSYELTALKDVTDLPQNEQTHPIMVMLRDASDLFGPVGDYRGLRNQWEALVIRDGMKSWIGAYKDNRLIINNNNILNLYTAYP</sequence>
<dbReference type="InterPro" id="IPR022894">
    <property type="entry name" value="Oligoribonuclease"/>
</dbReference>
<proteinExistence type="predicted"/>
<evidence type="ECO:0000313" key="4">
    <source>
        <dbReference type="Proteomes" id="UP000762676"/>
    </source>
</evidence>
<dbReference type="GO" id="GO:0000175">
    <property type="term" value="F:3'-5'-RNA exonuclease activity"/>
    <property type="evidence" value="ECO:0007669"/>
    <property type="project" value="InterPro"/>
</dbReference>
<accession>A0AAV4ICM8</accession>
<evidence type="ECO:0000256" key="1">
    <source>
        <dbReference type="ARBA" id="ARBA00022722"/>
    </source>
</evidence>
<dbReference type="AlphaFoldDB" id="A0AAV4ICM8"/>
<dbReference type="EMBL" id="BMAT01006126">
    <property type="protein sequence ID" value="GFS06836.1"/>
    <property type="molecule type" value="Genomic_DNA"/>
</dbReference>
<dbReference type="PANTHER" id="PTHR11046:SF29">
    <property type="match status" value="1"/>
</dbReference>
<keyword evidence="4" id="KW-1185">Reference proteome</keyword>